<keyword evidence="2" id="KW-1185">Reference proteome</keyword>
<evidence type="ECO:0000313" key="2">
    <source>
        <dbReference type="Proteomes" id="UP000241167"/>
    </source>
</evidence>
<gene>
    <name evidence="1" type="ORF">C7I55_23105</name>
</gene>
<sequence>MDPVNPTCPKSLNWSNYRQMRFSTEQVNGRNILRAEGLIDDGVVERLQAALAAAEGGVIDEIWIRSPGGNARVGNAAGRVIRESGIPTRIPKGWSCFSACNFMFMGGLARFVDADGHFIVHMFTHIADRQSIRSELATGGDKTIGLIASVEQDSAILASEDNDFLIRMGVSRKLLTEVMYRQKAVEEQGADRSTRRCLTADETLRYNVANMR</sequence>
<proteinExistence type="predicted"/>
<accession>A0A2P7QHJ4</accession>
<name>A0A2P7QHJ4_9SPHN</name>
<dbReference type="Proteomes" id="UP000241167">
    <property type="component" value="Unassembled WGS sequence"/>
</dbReference>
<dbReference type="OrthoDB" id="5936191at2"/>
<reference evidence="1 2" key="1">
    <citation type="submission" date="2018-03" db="EMBL/GenBank/DDBJ databases">
        <title>The draft genome of Sphingosinicella sp. GL-C-18.</title>
        <authorList>
            <person name="Liu L."/>
            <person name="Li L."/>
            <person name="Liang L."/>
            <person name="Zhang X."/>
            <person name="Wang T."/>
        </authorList>
    </citation>
    <scope>NUCLEOTIDE SEQUENCE [LARGE SCALE GENOMIC DNA]</scope>
    <source>
        <strain evidence="1 2">GL-C-18</strain>
    </source>
</reference>
<dbReference type="InterPro" id="IPR029045">
    <property type="entry name" value="ClpP/crotonase-like_dom_sf"/>
</dbReference>
<dbReference type="EMBL" id="PXYI01000009">
    <property type="protein sequence ID" value="PSJ37444.1"/>
    <property type="molecule type" value="Genomic_DNA"/>
</dbReference>
<dbReference type="Gene3D" id="3.90.226.10">
    <property type="entry name" value="2-enoyl-CoA Hydratase, Chain A, domain 1"/>
    <property type="match status" value="1"/>
</dbReference>
<dbReference type="AlphaFoldDB" id="A0A2P7QHJ4"/>
<dbReference type="SUPFAM" id="SSF52096">
    <property type="entry name" value="ClpP/crotonase"/>
    <property type="match status" value="1"/>
</dbReference>
<organism evidence="1 2">
    <name type="scientific">Allosphingosinicella deserti</name>
    <dbReference type="NCBI Taxonomy" id="2116704"/>
    <lineage>
        <taxon>Bacteria</taxon>
        <taxon>Pseudomonadati</taxon>
        <taxon>Pseudomonadota</taxon>
        <taxon>Alphaproteobacteria</taxon>
        <taxon>Sphingomonadales</taxon>
        <taxon>Sphingomonadaceae</taxon>
        <taxon>Allosphingosinicella</taxon>
    </lineage>
</organism>
<protein>
    <submittedName>
        <fullName evidence="1">Uncharacterized protein</fullName>
    </submittedName>
</protein>
<comment type="caution">
    <text evidence="1">The sequence shown here is derived from an EMBL/GenBank/DDBJ whole genome shotgun (WGS) entry which is preliminary data.</text>
</comment>
<evidence type="ECO:0000313" key="1">
    <source>
        <dbReference type="EMBL" id="PSJ37444.1"/>
    </source>
</evidence>